<dbReference type="Proteomes" id="UP000287547">
    <property type="component" value="Unassembled WGS sequence"/>
</dbReference>
<dbReference type="EMBL" id="QHKI01000020">
    <property type="protein sequence ID" value="RSM83184.1"/>
    <property type="molecule type" value="Genomic_DNA"/>
</dbReference>
<name>A0A428Z6X9_KIBAR</name>
<dbReference type="PRINTS" id="PR00081">
    <property type="entry name" value="GDHRDH"/>
</dbReference>
<dbReference type="CDD" id="cd05233">
    <property type="entry name" value="SDR_c"/>
    <property type="match status" value="1"/>
</dbReference>
<proteinExistence type="inferred from homology"/>
<dbReference type="PANTHER" id="PTHR43391">
    <property type="entry name" value="RETINOL DEHYDROGENASE-RELATED"/>
    <property type="match status" value="1"/>
</dbReference>
<dbReference type="PANTHER" id="PTHR43391:SF14">
    <property type="entry name" value="DEHYDROGENASE_REDUCTASE SDR FAMILY PROTEIN 7-LIKE"/>
    <property type="match status" value="1"/>
</dbReference>
<protein>
    <recommendedName>
        <fullName evidence="6">Short-chain dehydrogenase</fullName>
    </recommendedName>
</protein>
<dbReference type="GO" id="GO:0016491">
    <property type="term" value="F:oxidoreductase activity"/>
    <property type="evidence" value="ECO:0007669"/>
    <property type="project" value="UniProtKB-KW"/>
</dbReference>
<comment type="caution">
    <text evidence="4">The sequence shown here is derived from an EMBL/GenBank/DDBJ whole genome shotgun (WGS) entry which is preliminary data.</text>
</comment>
<accession>A0A428Z6X9</accession>
<evidence type="ECO:0000256" key="2">
    <source>
        <dbReference type="ARBA" id="ARBA00022857"/>
    </source>
</evidence>
<dbReference type="SUPFAM" id="SSF51735">
    <property type="entry name" value="NAD(P)-binding Rossmann-fold domains"/>
    <property type="match status" value="1"/>
</dbReference>
<keyword evidence="3" id="KW-0560">Oxidoreductase</keyword>
<evidence type="ECO:0000313" key="4">
    <source>
        <dbReference type="EMBL" id="RSM83184.1"/>
    </source>
</evidence>
<keyword evidence="2" id="KW-0521">NADP</keyword>
<evidence type="ECO:0000256" key="3">
    <source>
        <dbReference type="ARBA" id="ARBA00023002"/>
    </source>
</evidence>
<comment type="similarity">
    <text evidence="1">Belongs to the short-chain dehydrogenases/reductases (SDR) family.</text>
</comment>
<sequence>MQCGQQGTLATGIGEHGMVDVAVVTGAGRSLGAAIADRLARRGMHVVVTDKDEMAALSTVDNLPGRGTAFRLEVTDPEANRVVARHAVGIGSLRVWVCNAGVLFTGGVDEITDEEVRRQVEVNLLGVIYGCRTALEVMRDGELLCLASLAAHGPVPGLAVYAATKAAVLSFCHSVNVEMRSAGRDVRVRALCPDATDTAMVRQVAGSPSSAMLFTGTRLLRAGDVADAAVGMLDSPRAVRTLPAWRGVLLRTSALVPRLAERAVPLLCKYGERRRRQLQ</sequence>
<dbReference type="InterPro" id="IPR002347">
    <property type="entry name" value="SDR_fam"/>
</dbReference>
<evidence type="ECO:0000313" key="5">
    <source>
        <dbReference type="Proteomes" id="UP000287547"/>
    </source>
</evidence>
<evidence type="ECO:0008006" key="6">
    <source>
        <dbReference type="Google" id="ProtNLM"/>
    </source>
</evidence>
<dbReference type="AlphaFoldDB" id="A0A428Z6X9"/>
<gene>
    <name evidence="4" type="ORF">DMH04_23905</name>
</gene>
<dbReference type="InterPro" id="IPR036291">
    <property type="entry name" value="NAD(P)-bd_dom_sf"/>
</dbReference>
<dbReference type="Gene3D" id="3.40.50.720">
    <property type="entry name" value="NAD(P)-binding Rossmann-like Domain"/>
    <property type="match status" value="1"/>
</dbReference>
<evidence type="ECO:0000256" key="1">
    <source>
        <dbReference type="ARBA" id="ARBA00006484"/>
    </source>
</evidence>
<reference evidence="4 5" key="1">
    <citation type="submission" date="2018-05" db="EMBL/GenBank/DDBJ databases">
        <title>Evolution of GPA BGCs.</title>
        <authorList>
            <person name="Waglechner N."/>
            <person name="Wright G.D."/>
        </authorList>
    </citation>
    <scope>NUCLEOTIDE SEQUENCE [LARGE SCALE GENOMIC DNA]</scope>
    <source>
        <strain evidence="4 5">A82846</strain>
    </source>
</reference>
<organism evidence="4 5">
    <name type="scientific">Kibdelosporangium aridum</name>
    <dbReference type="NCBI Taxonomy" id="2030"/>
    <lineage>
        <taxon>Bacteria</taxon>
        <taxon>Bacillati</taxon>
        <taxon>Actinomycetota</taxon>
        <taxon>Actinomycetes</taxon>
        <taxon>Pseudonocardiales</taxon>
        <taxon>Pseudonocardiaceae</taxon>
        <taxon>Kibdelosporangium</taxon>
    </lineage>
</organism>
<dbReference type="Pfam" id="PF00106">
    <property type="entry name" value="adh_short"/>
    <property type="match status" value="1"/>
</dbReference>